<dbReference type="GO" id="GO:0000160">
    <property type="term" value="P:phosphorelay signal transduction system"/>
    <property type="evidence" value="ECO:0007669"/>
    <property type="project" value="InterPro"/>
</dbReference>
<reference evidence="2" key="1">
    <citation type="submission" date="2020-10" db="EMBL/GenBank/DDBJ databases">
        <authorList>
            <person name="Gilroy R."/>
        </authorList>
    </citation>
    <scope>NUCLEOTIDE SEQUENCE</scope>
    <source>
        <strain evidence="2">CHK190-19873</strain>
    </source>
</reference>
<evidence type="ECO:0000259" key="1">
    <source>
        <dbReference type="Pfam" id="PF01627"/>
    </source>
</evidence>
<comment type="caution">
    <text evidence="2">The sequence shown here is derived from an EMBL/GenBank/DDBJ whole genome shotgun (WGS) entry which is preliminary data.</text>
</comment>
<protein>
    <submittedName>
        <fullName evidence="2">Hpt domain-containing protein</fullName>
    </submittedName>
</protein>
<dbReference type="EMBL" id="DVIQ01000063">
    <property type="protein sequence ID" value="HIS31968.1"/>
    <property type="molecule type" value="Genomic_DNA"/>
</dbReference>
<organism evidence="2 3">
    <name type="scientific">Candidatus Limivivens intestinipullorum</name>
    <dbReference type="NCBI Taxonomy" id="2840858"/>
    <lineage>
        <taxon>Bacteria</taxon>
        <taxon>Bacillati</taxon>
        <taxon>Bacillota</taxon>
        <taxon>Clostridia</taxon>
        <taxon>Lachnospirales</taxon>
        <taxon>Lachnospiraceae</taxon>
        <taxon>Lachnospiraceae incertae sedis</taxon>
        <taxon>Candidatus Limivivens</taxon>
    </lineage>
</organism>
<dbReference type="AlphaFoldDB" id="A0A9D1JKR0"/>
<accession>A0A9D1JKR0</accession>
<gene>
    <name evidence="2" type="ORF">IAB44_10540</name>
</gene>
<dbReference type="Proteomes" id="UP000823935">
    <property type="component" value="Unassembled WGS sequence"/>
</dbReference>
<reference evidence="2" key="2">
    <citation type="journal article" date="2021" name="PeerJ">
        <title>Extensive microbial diversity within the chicken gut microbiome revealed by metagenomics and culture.</title>
        <authorList>
            <person name="Gilroy R."/>
            <person name="Ravi A."/>
            <person name="Getino M."/>
            <person name="Pursley I."/>
            <person name="Horton D.L."/>
            <person name="Alikhan N.F."/>
            <person name="Baker D."/>
            <person name="Gharbi K."/>
            <person name="Hall N."/>
            <person name="Watson M."/>
            <person name="Adriaenssens E.M."/>
            <person name="Foster-Nyarko E."/>
            <person name="Jarju S."/>
            <person name="Secka A."/>
            <person name="Antonio M."/>
            <person name="Oren A."/>
            <person name="Chaudhuri R.R."/>
            <person name="La Ragione R."/>
            <person name="Hildebrand F."/>
            <person name="Pallen M.J."/>
        </authorList>
    </citation>
    <scope>NUCLEOTIDE SEQUENCE</scope>
    <source>
        <strain evidence="2">CHK190-19873</strain>
    </source>
</reference>
<dbReference type="Gene3D" id="1.20.120.160">
    <property type="entry name" value="HPT domain"/>
    <property type="match status" value="1"/>
</dbReference>
<feature type="domain" description="HPt" evidence="1">
    <location>
        <begin position="41"/>
        <end position="108"/>
    </location>
</feature>
<evidence type="ECO:0000313" key="2">
    <source>
        <dbReference type="EMBL" id="HIS31968.1"/>
    </source>
</evidence>
<dbReference type="SUPFAM" id="SSF47226">
    <property type="entry name" value="Histidine-containing phosphotransfer domain, HPT domain"/>
    <property type="match status" value="1"/>
</dbReference>
<proteinExistence type="predicted"/>
<evidence type="ECO:0000313" key="3">
    <source>
        <dbReference type="Proteomes" id="UP000823935"/>
    </source>
</evidence>
<name>A0A9D1JKR0_9FIRM</name>
<dbReference type="InterPro" id="IPR008207">
    <property type="entry name" value="Sig_transdc_His_kin_Hpt_dom"/>
</dbReference>
<dbReference type="InterPro" id="IPR036641">
    <property type="entry name" value="HPT_dom_sf"/>
</dbReference>
<sequence>MNQESEARLSRAGIQVKKGLERFMNNEALFARFLKKFPADPNLKKLREAFAANDREGALTASHTLKGVCGNLSMDVLFELFGRQVALLRQEEWDKAAAMMPEIEKVYAETLAAIEECGL</sequence>
<dbReference type="Pfam" id="PF01627">
    <property type="entry name" value="Hpt"/>
    <property type="match status" value="1"/>
</dbReference>